<dbReference type="Proteomes" id="UP000198233">
    <property type="component" value="Chromosome"/>
</dbReference>
<evidence type="ECO:0000256" key="1">
    <source>
        <dbReference type="ARBA" id="ARBA00022729"/>
    </source>
</evidence>
<dbReference type="KEGG" id="smav:CFF01_00440"/>
<proteinExistence type="predicted"/>
<gene>
    <name evidence="3" type="ORF">CFF01_00440</name>
</gene>
<reference evidence="3 4" key="1">
    <citation type="submission" date="2017-06" db="EMBL/GenBank/DDBJ databases">
        <title>Complete genome sequence of Shewanella marisflavi EP1 associated with anaerobic 2,4-dinitrotoluene reduction and salt tolerance.</title>
        <authorList>
            <person name="Huang J."/>
        </authorList>
    </citation>
    <scope>NUCLEOTIDE SEQUENCE [LARGE SCALE GENOMIC DNA]</scope>
    <source>
        <strain evidence="3 4">EP1</strain>
    </source>
</reference>
<dbReference type="PANTHER" id="PTHR36571:SF1">
    <property type="entry name" value="PROTEIN YGIW"/>
    <property type="match status" value="1"/>
</dbReference>
<dbReference type="InterPro" id="IPR036700">
    <property type="entry name" value="BOBF_sf"/>
</dbReference>
<keyword evidence="1 2" id="KW-0732">Signal</keyword>
<sequence>MMQKKLTGTLILSAVLTLPAFAASNSLKATGVIQQAADAKTAKDDTQVELIGKLIKSLGDEKYLFRDASGEVEVAIDNALWRDIEITSDNTVTLRGEVDDEWRGLEIEIDSMELVGQAE</sequence>
<organism evidence="3 4">
    <name type="scientific">Shewanella marisflavi</name>
    <dbReference type="NCBI Taxonomy" id="260364"/>
    <lineage>
        <taxon>Bacteria</taxon>
        <taxon>Pseudomonadati</taxon>
        <taxon>Pseudomonadota</taxon>
        <taxon>Gammaproteobacteria</taxon>
        <taxon>Alteromonadales</taxon>
        <taxon>Shewanellaceae</taxon>
        <taxon>Shewanella</taxon>
    </lineage>
</organism>
<dbReference type="RefSeq" id="WP_088903511.1">
    <property type="nucleotide sequence ID" value="NZ_CP022272.1"/>
</dbReference>
<dbReference type="EMBL" id="CP022272">
    <property type="protein sequence ID" value="ASJ95178.1"/>
    <property type="molecule type" value="Genomic_DNA"/>
</dbReference>
<dbReference type="NCBIfam" id="NF033674">
    <property type="entry name" value="stress_OB_fold"/>
    <property type="match status" value="1"/>
</dbReference>
<dbReference type="PANTHER" id="PTHR36571">
    <property type="entry name" value="PROTEIN YGIW"/>
    <property type="match status" value="1"/>
</dbReference>
<feature type="chain" id="PRO_5042021483" description="NirD/YgiW/YdeI family stress tolerance protein" evidence="2">
    <location>
        <begin position="23"/>
        <end position="119"/>
    </location>
</feature>
<dbReference type="InterPro" id="IPR005220">
    <property type="entry name" value="CarO-like"/>
</dbReference>
<protein>
    <recommendedName>
        <fullName evidence="5">NirD/YgiW/YdeI family stress tolerance protein</fullName>
    </recommendedName>
</protein>
<dbReference type="Gene3D" id="2.40.50.200">
    <property type="entry name" value="Bacterial OB-fold"/>
    <property type="match status" value="1"/>
</dbReference>
<name>A0AAC9TWK6_9GAMM</name>
<dbReference type="Pfam" id="PF04076">
    <property type="entry name" value="BOF"/>
    <property type="match status" value="1"/>
</dbReference>
<evidence type="ECO:0000313" key="3">
    <source>
        <dbReference type="EMBL" id="ASJ95178.1"/>
    </source>
</evidence>
<evidence type="ECO:0000313" key="4">
    <source>
        <dbReference type="Proteomes" id="UP000198233"/>
    </source>
</evidence>
<dbReference type="SUPFAM" id="SSF101756">
    <property type="entry name" value="Hypothetical protein YgiW"/>
    <property type="match status" value="1"/>
</dbReference>
<evidence type="ECO:0000256" key="2">
    <source>
        <dbReference type="SAM" id="SignalP"/>
    </source>
</evidence>
<evidence type="ECO:0008006" key="5">
    <source>
        <dbReference type="Google" id="ProtNLM"/>
    </source>
</evidence>
<feature type="signal peptide" evidence="2">
    <location>
        <begin position="1"/>
        <end position="22"/>
    </location>
</feature>
<dbReference type="AlphaFoldDB" id="A0AAC9TWK6"/>
<accession>A0AAC9TWK6</accession>